<evidence type="ECO:0000259" key="6">
    <source>
        <dbReference type="PROSITE" id="PS50011"/>
    </source>
</evidence>
<dbReference type="InterPro" id="IPR011009">
    <property type="entry name" value="Kinase-like_dom_sf"/>
</dbReference>
<dbReference type="GO" id="GO:0004672">
    <property type="term" value="F:protein kinase activity"/>
    <property type="evidence" value="ECO:0007669"/>
    <property type="project" value="InterPro"/>
</dbReference>
<evidence type="ECO:0000256" key="3">
    <source>
        <dbReference type="ARBA" id="ARBA00022777"/>
    </source>
</evidence>
<dbReference type="Proteomes" id="UP000001554">
    <property type="component" value="Chromosome 1"/>
</dbReference>
<dbReference type="Gene3D" id="1.10.510.10">
    <property type="entry name" value="Transferase(Phosphotransferase) domain 1"/>
    <property type="match status" value="1"/>
</dbReference>
<feature type="domain" description="Protein kinase" evidence="6">
    <location>
        <begin position="1"/>
        <end position="172"/>
    </location>
</feature>
<evidence type="ECO:0000256" key="4">
    <source>
        <dbReference type="ARBA" id="ARBA00022840"/>
    </source>
</evidence>
<evidence type="ECO:0000256" key="1">
    <source>
        <dbReference type="ARBA" id="ARBA00022679"/>
    </source>
</evidence>
<dbReference type="GO" id="GO:0005524">
    <property type="term" value="F:ATP binding"/>
    <property type="evidence" value="ECO:0007669"/>
    <property type="project" value="UniProtKB-KW"/>
</dbReference>
<gene>
    <name evidence="8" type="primary">LOC118424883</name>
</gene>
<dbReference type="InterPro" id="IPR050339">
    <property type="entry name" value="CC_SR_Kinase"/>
</dbReference>
<dbReference type="PANTHER" id="PTHR11042">
    <property type="entry name" value="EUKARYOTIC TRANSLATION INITIATION FACTOR 2-ALPHA KINASE EIF2-ALPHA KINASE -RELATED"/>
    <property type="match status" value="1"/>
</dbReference>
<dbReference type="KEGG" id="bfo:118424883"/>
<dbReference type="AlphaFoldDB" id="A0A9J7N2T1"/>
<dbReference type="InterPro" id="IPR000719">
    <property type="entry name" value="Prot_kinase_dom"/>
</dbReference>
<dbReference type="PROSITE" id="PS00108">
    <property type="entry name" value="PROTEIN_KINASE_ST"/>
    <property type="match status" value="1"/>
</dbReference>
<sequence length="177" mass="18965">MVHRDLKPDNILVDNSGQRPIAKIADFGITRVCELSGFDINSYYMQTAIGTRLYMSPEIVGPLLAQRPDQVTYTAKTDVFALGLIIAAILDRTTVPSNPGKVTPFIPDPANGQPTPVADVMVTHPGYPAADMLMTSEPPGSSVKTLVLSMLAADPHQRPTSEQVLGSFRKITGSSDG</sequence>
<keyword evidence="4" id="KW-0067">ATP-binding</keyword>
<dbReference type="RefSeq" id="XP_035689586.1">
    <property type="nucleotide sequence ID" value="XM_035833693.1"/>
</dbReference>
<keyword evidence="3" id="KW-0418">Kinase</keyword>
<keyword evidence="1" id="KW-0808">Transferase</keyword>
<dbReference type="GeneID" id="118424883"/>
<reference evidence="7" key="1">
    <citation type="journal article" date="2020" name="Nat. Ecol. Evol.">
        <title>Deeply conserved synteny resolves early events in vertebrate evolution.</title>
        <authorList>
            <person name="Simakov O."/>
            <person name="Marletaz F."/>
            <person name="Yue J.X."/>
            <person name="O'Connell B."/>
            <person name="Jenkins J."/>
            <person name="Brandt A."/>
            <person name="Calef R."/>
            <person name="Tung C.H."/>
            <person name="Huang T.K."/>
            <person name="Schmutz J."/>
            <person name="Satoh N."/>
            <person name="Yu J.K."/>
            <person name="Putnam N.H."/>
            <person name="Green R.E."/>
            <person name="Rokhsar D.S."/>
        </authorList>
    </citation>
    <scope>NUCLEOTIDE SEQUENCE [LARGE SCALE GENOMIC DNA]</scope>
    <source>
        <strain evidence="7">S238N-H82</strain>
    </source>
</reference>
<dbReference type="SMART" id="SM00220">
    <property type="entry name" value="S_TKc"/>
    <property type="match status" value="1"/>
</dbReference>
<protein>
    <submittedName>
        <fullName evidence="8">Serine/threonine-protein kinase pdik1l-B-like</fullName>
    </submittedName>
</protein>
<comment type="similarity">
    <text evidence="5">Belongs to the protein kinase superfamily. Ser/Thr protein kinase family. GCN2 subfamily.</text>
</comment>
<dbReference type="PANTHER" id="PTHR11042:SF190">
    <property type="entry name" value="MITOSIS INHIBITOR PROTEIN KINASE MIK1"/>
    <property type="match status" value="1"/>
</dbReference>
<proteinExistence type="inferred from homology"/>
<keyword evidence="7" id="KW-1185">Reference proteome</keyword>
<evidence type="ECO:0000313" key="7">
    <source>
        <dbReference type="Proteomes" id="UP000001554"/>
    </source>
</evidence>
<dbReference type="Pfam" id="PF00069">
    <property type="entry name" value="Pkinase"/>
    <property type="match status" value="1"/>
</dbReference>
<dbReference type="OrthoDB" id="6764942at2759"/>
<keyword evidence="2" id="KW-0547">Nucleotide-binding</keyword>
<organism evidence="7 8">
    <name type="scientific">Branchiostoma floridae</name>
    <name type="common">Florida lancelet</name>
    <name type="synonym">Amphioxus</name>
    <dbReference type="NCBI Taxonomy" id="7739"/>
    <lineage>
        <taxon>Eukaryota</taxon>
        <taxon>Metazoa</taxon>
        <taxon>Chordata</taxon>
        <taxon>Cephalochordata</taxon>
        <taxon>Leptocardii</taxon>
        <taxon>Amphioxiformes</taxon>
        <taxon>Branchiostomatidae</taxon>
        <taxon>Branchiostoma</taxon>
    </lineage>
</organism>
<name>A0A9J7N2T1_BRAFL</name>
<accession>A0A9J7N2T1</accession>
<dbReference type="SUPFAM" id="SSF56112">
    <property type="entry name" value="Protein kinase-like (PK-like)"/>
    <property type="match status" value="1"/>
</dbReference>
<evidence type="ECO:0000256" key="2">
    <source>
        <dbReference type="ARBA" id="ARBA00022741"/>
    </source>
</evidence>
<reference evidence="8" key="2">
    <citation type="submission" date="2025-08" db="UniProtKB">
        <authorList>
            <consortium name="RefSeq"/>
        </authorList>
    </citation>
    <scope>IDENTIFICATION</scope>
    <source>
        <strain evidence="8">S238N-H82</strain>
        <tissue evidence="8">Testes</tissue>
    </source>
</reference>
<evidence type="ECO:0000256" key="5">
    <source>
        <dbReference type="ARBA" id="ARBA00037982"/>
    </source>
</evidence>
<evidence type="ECO:0000313" key="8">
    <source>
        <dbReference type="RefSeq" id="XP_035689586.1"/>
    </source>
</evidence>
<dbReference type="PROSITE" id="PS50011">
    <property type="entry name" value="PROTEIN_KINASE_DOM"/>
    <property type="match status" value="1"/>
</dbReference>
<dbReference type="InterPro" id="IPR008271">
    <property type="entry name" value="Ser/Thr_kinase_AS"/>
</dbReference>